<name>A0A2W7N2S9_9RHOB</name>
<feature type="transmembrane region" description="Helical" evidence="1">
    <location>
        <begin position="167"/>
        <end position="186"/>
    </location>
</feature>
<dbReference type="Pfam" id="PF05145">
    <property type="entry name" value="AbrB"/>
    <property type="match status" value="1"/>
</dbReference>
<evidence type="ECO:0000313" key="3">
    <source>
        <dbReference type="Proteomes" id="UP000248916"/>
    </source>
</evidence>
<dbReference type="GO" id="GO:0010468">
    <property type="term" value="P:regulation of gene expression"/>
    <property type="evidence" value="ECO:0007669"/>
    <property type="project" value="InterPro"/>
</dbReference>
<protein>
    <recommendedName>
        <fullName evidence="4">AbrB family transcriptional regulator</fullName>
    </recommendedName>
</protein>
<gene>
    <name evidence="2" type="ORF">LX81_02953</name>
</gene>
<dbReference type="GO" id="GO:0016020">
    <property type="term" value="C:membrane"/>
    <property type="evidence" value="ECO:0007669"/>
    <property type="project" value="InterPro"/>
</dbReference>
<feature type="transmembrane region" description="Helical" evidence="1">
    <location>
        <begin position="193"/>
        <end position="215"/>
    </location>
</feature>
<proteinExistence type="predicted"/>
<keyword evidence="3" id="KW-1185">Reference proteome</keyword>
<evidence type="ECO:0000313" key="2">
    <source>
        <dbReference type="EMBL" id="PZX14370.1"/>
    </source>
</evidence>
<feature type="transmembrane region" description="Helical" evidence="1">
    <location>
        <begin position="137"/>
        <end position="155"/>
    </location>
</feature>
<feature type="transmembrane region" description="Helical" evidence="1">
    <location>
        <begin position="221"/>
        <end position="239"/>
    </location>
</feature>
<sequence length="343" mass="36037">MTIAIAAVGVAIFSLLSLPLPFLLGPLFACLAAALMGVRMQDMGRVGTGMRTILGVAVGAAITPDLLTRLPGMAFSVALVVPYIAVIGLVGYPFFRRVCGFDGPTSFYAAMPGGFQDMVIFGEEAGADMRALSLIHATRVLLIVTLVPFLILHFFDQTLDAPPGKPLFDVPVRELALMAVAGIVGWKVGERVGLFGASILGPMILATAFSLGDLLHNRPPAVAILAAQFFIGTSIGAKYMGVTLRELRIDVLAGLVFCVLIGLCALAFAEISASMGWAPPLEALLAFAPGGQAEMAVLTIVAGADLAFVVTHHVLRIVVVIIGAPIVGHMFRWKKADADRSSR</sequence>
<dbReference type="EMBL" id="QKZL01000014">
    <property type="protein sequence ID" value="PZX14370.1"/>
    <property type="molecule type" value="Genomic_DNA"/>
</dbReference>
<dbReference type="PANTHER" id="PTHR38457:SF1">
    <property type="entry name" value="REGULATOR ABRB-RELATED"/>
    <property type="match status" value="1"/>
</dbReference>
<reference evidence="2 3" key="1">
    <citation type="submission" date="2018-06" db="EMBL/GenBank/DDBJ databases">
        <title>Genomic Encyclopedia of Archaeal and Bacterial Type Strains, Phase II (KMG-II): from individual species to whole genera.</title>
        <authorList>
            <person name="Goeker M."/>
        </authorList>
    </citation>
    <scope>NUCLEOTIDE SEQUENCE [LARGE SCALE GENOMIC DNA]</scope>
    <source>
        <strain evidence="2 3">DSM 22009</strain>
    </source>
</reference>
<keyword evidence="1" id="KW-0812">Transmembrane</keyword>
<organism evidence="2 3">
    <name type="scientific">Palleronia aestuarii</name>
    <dbReference type="NCBI Taxonomy" id="568105"/>
    <lineage>
        <taxon>Bacteria</taxon>
        <taxon>Pseudomonadati</taxon>
        <taxon>Pseudomonadota</taxon>
        <taxon>Alphaproteobacteria</taxon>
        <taxon>Rhodobacterales</taxon>
        <taxon>Roseobacteraceae</taxon>
        <taxon>Palleronia</taxon>
    </lineage>
</organism>
<keyword evidence="1" id="KW-1133">Transmembrane helix</keyword>
<feature type="transmembrane region" description="Helical" evidence="1">
    <location>
        <begin position="73"/>
        <end position="95"/>
    </location>
</feature>
<dbReference type="InterPro" id="IPR007820">
    <property type="entry name" value="AbrB_fam"/>
</dbReference>
<feature type="transmembrane region" description="Helical" evidence="1">
    <location>
        <begin position="6"/>
        <end position="36"/>
    </location>
</feature>
<dbReference type="Proteomes" id="UP000248916">
    <property type="component" value="Unassembled WGS sequence"/>
</dbReference>
<dbReference type="PANTHER" id="PTHR38457">
    <property type="entry name" value="REGULATOR ABRB-RELATED"/>
    <property type="match status" value="1"/>
</dbReference>
<feature type="transmembrane region" description="Helical" evidence="1">
    <location>
        <begin position="251"/>
        <end position="269"/>
    </location>
</feature>
<accession>A0A2W7N2S9</accession>
<evidence type="ECO:0000256" key="1">
    <source>
        <dbReference type="SAM" id="Phobius"/>
    </source>
</evidence>
<dbReference type="PIRSF" id="PIRSF038991">
    <property type="entry name" value="Protein_AbrB"/>
    <property type="match status" value="1"/>
</dbReference>
<feature type="transmembrane region" description="Helical" evidence="1">
    <location>
        <begin position="314"/>
        <end position="333"/>
    </location>
</feature>
<keyword evidence="1" id="KW-0472">Membrane</keyword>
<evidence type="ECO:0008006" key="4">
    <source>
        <dbReference type="Google" id="ProtNLM"/>
    </source>
</evidence>
<dbReference type="AlphaFoldDB" id="A0A2W7N2S9"/>
<comment type="caution">
    <text evidence="2">The sequence shown here is derived from an EMBL/GenBank/DDBJ whole genome shotgun (WGS) entry which is preliminary data.</text>
</comment>